<feature type="compositionally biased region" description="Low complexity" evidence="1">
    <location>
        <begin position="216"/>
        <end position="238"/>
    </location>
</feature>
<organism evidence="2 3">
    <name type="scientific">Rhizobium straminoryzae</name>
    <dbReference type="NCBI Taxonomy" id="1387186"/>
    <lineage>
        <taxon>Bacteria</taxon>
        <taxon>Pseudomonadati</taxon>
        <taxon>Pseudomonadota</taxon>
        <taxon>Alphaproteobacteria</taxon>
        <taxon>Hyphomicrobiales</taxon>
        <taxon>Rhizobiaceae</taxon>
        <taxon>Rhizobium/Agrobacterium group</taxon>
        <taxon>Rhizobium</taxon>
    </lineage>
</organism>
<protein>
    <submittedName>
        <fullName evidence="2">Uncharacterized protein</fullName>
    </submittedName>
</protein>
<dbReference type="EMBL" id="VJMG01000017">
    <property type="protein sequence ID" value="TRL39840.1"/>
    <property type="molecule type" value="Genomic_DNA"/>
</dbReference>
<accession>A0A549TD37</accession>
<proteinExistence type="predicted"/>
<gene>
    <name evidence="2" type="ORF">FNA46_07855</name>
</gene>
<sequence length="300" mass="31026">MNIHDIDAIEIAAAVGHMAAGQFFAILQDGDCWISPEIDQKDIEAIQHAALTLGDYACGRDLVPGQLMTFAELQGISTVDASLDAERARGWAYDLFTVTAKHAFGLIRDERKRLADAAAIAAQQESAKPLKLEDSIFEPHGSLGDQEPYQRQYLLEAAERAAREIEVQNRPAPLGEWQEIRPAPNPGDVVAMAAAIAIGQAMTQQKESEHEEEAADAGQAAGNPGTAAAATPPAVCAGGDAGSTEADAQAHVAGVSAAGEAGSPETLQGDDGAGAVIAPAEDATTTATGGKKPARAKSAN</sequence>
<keyword evidence="3" id="KW-1185">Reference proteome</keyword>
<feature type="region of interest" description="Disordered" evidence="1">
    <location>
        <begin position="201"/>
        <end position="300"/>
    </location>
</feature>
<dbReference type="RefSeq" id="WP_143124642.1">
    <property type="nucleotide sequence ID" value="NZ_VJMG01000017.1"/>
</dbReference>
<dbReference type="Proteomes" id="UP000316801">
    <property type="component" value="Unassembled WGS sequence"/>
</dbReference>
<evidence type="ECO:0000256" key="1">
    <source>
        <dbReference type="SAM" id="MobiDB-lite"/>
    </source>
</evidence>
<reference evidence="2 3" key="1">
    <citation type="submission" date="2019-07" db="EMBL/GenBank/DDBJ databases">
        <title>Ln-dependent methylotrophs.</title>
        <authorList>
            <person name="Tani A."/>
        </authorList>
    </citation>
    <scope>NUCLEOTIDE SEQUENCE [LARGE SCALE GENOMIC DNA]</scope>
    <source>
        <strain evidence="2 3">SM12</strain>
    </source>
</reference>
<evidence type="ECO:0000313" key="3">
    <source>
        <dbReference type="Proteomes" id="UP000316801"/>
    </source>
</evidence>
<comment type="caution">
    <text evidence="2">The sequence shown here is derived from an EMBL/GenBank/DDBJ whole genome shotgun (WGS) entry which is preliminary data.</text>
</comment>
<feature type="compositionally biased region" description="Low complexity" evidence="1">
    <location>
        <begin position="278"/>
        <end position="291"/>
    </location>
</feature>
<evidence type="ECO:0000313" key="2">
    <source>
        <dbReference type="EMBL" id="TRL39840.1"/>
    </source>
</evidence>
<dbReference type="AlphaFoldDB" id="A0A549TD37"/>
<name>A0A549TD37_9HYPH</name>
<feature type="compositionally biased region" description="Low complexity" evidence="1">
    <location>
        <begin position="250"/>
        <end position="263"/>
    </location>
</feature>